<keyword evidence="3" id="KW-1185">Reference proteome</keyword>
<dbReference type="EMBL" id="VSRR010106787">
    <property type="protein sequence ID" value="MPC96641.1"/>
    <property type="molecule type" value="Genomic_DNA"/>
</dbReference>
<evidence type="ECO:0000313" key="3">
    <source>
        <dbReference type="Proteomes" id="UP000324222"/>
    </source>
</evidence>
<name>A0A5B7JF77_PORTR</name>
<feature type="region of interest" description="Disordered" evidence="1">
    <location>
        <begin position="20"/>
        <end position="49"/>
    </location>
</feature>
<evidence type="ECO:0000256" key="1">
    <source>
        <dbReference type="SAM" id="MobiDB-lite"/>
    </source>
</evidence>
<gene>
    <name evidence="2" type="ORF">E2C01_091911</name>
</gene>
<comment type="caution">
    <text evidence="2">The sequence shown here is derived from an EMBL/GenBank/DDBJ whole genome shotgun (WGS) entry which is preliminary data.</text>
</comment>
<organism evidence="2 3">
    <name type="scientific">Portunus trituberculatus</name>
    <name type="common">Swimming crab</name>
    <name type="synonym">Neptunus trituberculatus</name>
    <dbReference type="NCBI Taxonomy" id="210409"/>
    <lineage>
        <taxon>Eukaryota</taxon>
        <taxon>Metazoa</taxon>
        <taxon>Ecdysozoa</taxon>
        <taxon>Arthropoda</taxon>
        <taxon>Crustacea</taxon>
        <taxon>Multicrustacea</taxon>
        <taxon>Malacostraca</taxon>
        <taxon>Eumalacostraca</taxon>
        <taxon>Eucarida</taxon>
        <taxon>Decapoda</taxon>
        <taxon>Pleocyemata</taxon>
        <taxon>Brachyura</taxon>
        <taxon>Eubrachyura</taxon>
        <taxon>Portunoidea</taxon>
        <taxon>Portunidae</taxon>
        <taxon>Portuninae</taxon>
        <taxon>Portunus</taxon>
    </lineage>
</organism>
<accession>A0A5B7JF77</accession>
<reference evidence="2 3" key="1">
    <citation type="submission" date="2019-05" db="EMBL/GenBank/DDBJ databases">
        <title>Another draft genome of Portunus trituberculatus and its Hox gene families provides insights of decapod evolution.</title>
        <authorList>
            <person name="Jeong J.-H."/>
            <person name="Song I."/>
            <person name="Kim S."/>
            <person name="Choi T."/>
            <person name="Kim D."/>
            <person name="Ryu S."/>
            <person name="Kim W."/>
        </authorList>
    </citation>
    <scope>NUCLEOTIDE SEQUENCE [LARGE SCALE GENOMIC DNA]</scope>
    <source>
        <tissue evidence="2">Muscle</tissue>
    </source>
</reference>
<sequence length="85" mass="9188">MNYYSNTPEEQRVLARRHCGGQRPSLSDVGGIGHNYTGTFSPRGEKKERADIADTNTSVLMVVWYGLSGRRSIFAEAAVAAAGLA</sequence>
<dbReference type="Proteomes" id="UP000324222">
    <property type="component" value="Unassembled WGS sequence"/>
</dbReference>
<evidence type="ECO:0000313" key="2">
    <source>
        <dbReference type="EMBL" id="MPC96641.1"/>
    </source>
</evidence>
<protein>
    <submittedName>
        <fullName evidence="2">Uncharacterized protein</fullName>
    </submittedName>
</protein>
<proteinExistence type="predicted"/>
<dbReference type="AlphaFoldDB" id="A0A5B7JF77"/>